<evidence type="ECO:0000313" key="2">
    <source>
        <dbReference type="EMBL" id="GEL80231.1"/>
    </source>
</evidence>
<gene>
    <name evidence="1" type="ORF">EM151A_2128</name>
    <name evidence="2" type="ORF">EMU01_13750</name>
</gene>
<dbReference type="Pfam" id="PF03382">
    <property type="entry name" value="DUF285"/>
    <property type="match status" value="1"/>
</dbReference>
<sequence length="90" mass="10700">MEQEIVSYRMLSRGNITKDFLKNLRNVQTIEGMEYLDTSQVTNMERMFTQMRNLREIDVSHFDTRNVTNMNSLFYRISSVCSFMLSGQKE</sequence>
<evidence type="ECO:0000313" key="1">
    <source>
        <dbReference type="EMBL" id="BBM15315.1"/>
    </source>
</evidence>
<reference evidence="1 4" key="1">
    <citation type="submission" date="2019-07" db="EMBL/GenBank/DDBJ databases">
        <title>antibiotic susceptibility of plant-derived lactic acid bacteria.</title>
        <authorList>
            <person name="Sugiyama M."/>
            <person name="Noda M."/>
        </authorList>
    </citation>
    <scope>NUCLEOTIDE SEQUENCE [LARGE SCALE GENOMIC DNA]</scope>
    <source>
        <strain evidence="1 4">15-1A</strain>
    </source>
</reference>
<dbReference type="EMBL" id="BJWA01000008">
    <property type="protein sequence ID" value="GEL80231.1"/>
    <property type="molecule type" value="Genomic_DNA"/>
</dbReference>
<dbReference type="InterPro" id="IPR011889">
    <property type="entry name" value="Liste_lipo_26"/>
</dbReference>
<accession>A0AAI8R9G3</accession>
<keyword evidence="3" id="KW-1185">Reference proteome</keyword>
<evidence type="ECO:0000313" key="4">
    <source>
        <dbReference type="Proteomes" id="UP000509460"/>
    </source>
</evidence>
<reference evidence="2 3" key="2">
    <citation type="submission" date="2019-07" db="EMBL/GenBank/DDBJ databases">
        <title>Whole genome shotgun sequence of Enterococcus mundtii NBRC 100490.</title>
        <authorList>
            <person name="Hosoyama A."/>
            <person name="Uohara A."/>
            <person name="Ohji S."/>
            <person name="Ichikawa N."/>
        </authorList>
    </citation>
    <scope>NUCLEOTIDE SEQUENCE [LARGE SCALE GENOMIC DNA]</scope>
    <source>
        <strain evidence="2 3">NBRC 100490</strain>
    </source>
</reference>
<dbReference type="InterPro" id="IPR005046">
    <property type="entry name" value="DUF285"/>
</dbReference>
<organism evidence="1 4">
    <name type="scientific">Enterococcus mundtii</name>
    <dbReference type="NCBI Taxonomy" id="53346"/>
    <lineage>
        <taxon>Bacteria</taxon>
        <taxon>Bacillati</taxon>
        <taxon>Bacillota</taxon>
        <taxon>Bacilli</taxon>
        <taxon>Lactobacillales</taxon>
        <taxon>Enterococcaceae</taxon>
        <taxon>Enterococcus</taxon>
    </lineage>
</organism>
<proteinExistence type="predicted"/>
<dbReference type="RefSeq" id="WP_023519117.1">
    <property type="nucleotide sequence ID" value="NZ_AP019810.1"/>
</dbReference>
<dbReference type="AlphaFoldDB" id="A0AAI8R9G3"/>
<dbReference type="Proteomes" id="UP000509460">
    <property type="component" value="Chromosome"/>
</dbReference>
<dbReference type="Proteomes" id="UP000321175">
    <property type="component" value="Unassembled WGS sequence"/>
</dbReference>
<name>A0AAI8R9G3_ENTMU</name>
<evidence type="ECO:0000313" key="3">
    <source>
        <dbReference type="Proteomes" id="UP000321175"/>
    </source>
</evidence>
<dbReference type="EMBL" id="AP019810">
    <property type="protein sequence ID" value="BBM15315.1"/>
    <property type="molecule type" value="Genomic_DNA"/>
</dbReference>
<evidence type="ECO:0008006" key="5">
    <source>
        <dbReference type="Google" id="ProtNLM"/>
    </source>
</evidence>
<dbReference type="NCBIfam" id="TIGR02167">
    <property type="entry name" value="Liste_lipo_26"/>
    <property type="match status" value="1"/>
</dbReference>
<protein>
    <recommendedName>
        <fullName evidence="5">BspA family leucine-rich repeat surface protein</fullName>
    </recommendedName>
</protein>